<dbReference type="Proteomes" id="UP000321353">
    <property type="component" value="Chromosome"/>
</dbReference>
<keyword evidence="4" id="KW-0732">Signal</keyword>
<evidence type="ECO:0000256" key="4">
    <source>
        <dbReference type="SAM" id="SignalP"/>
    </source>
</evidence>
<dbReference type="SUPFAM" id="SSF53649">
    <property type="entry name" value="Alkaline phosphatase-like"/>
    <property type="match status" value="1"/>
</dbReference>
<dbReference type="InterPro" id="IPR050738">
    <property type="entry name" value="Sulfatase"/>
</dbReference>
<dbReference type="PANTHER" id="PTHR42693:SF53">
    <property type="entry name" value="ENDO-4-O-SULFATASE"/>
    <property type="match status" value="1"/>
</dbReference>
<feature type="signal peptide" evidence="4">
    <location>
        <begin position="1"/>
        <end position="23"/>
    </location>
</feature>
<dbReference type="InterPro" id="IPR017850">
    <property type="entry name" value="Alkaline_phosphatase_core_sf"/>
</dbReference>
<feature type="domain" description="3-keto-alpha-glucoside-1,2-lyase/3-keto-2-hydroxy-glucal hydratase" evidence="6">
    <location>
        <begin position="571"/>
        <end position="754"/>
    </location>
</feature>
<dbReference type="Pfam" id="PF00884">
    <property type="entry name" value="Sulfatase"/>
    <property type="match status" value="1"/>
</dbReference>
<evidence type="ECO:0000313" key="7">
    <source>
        <dbReference type="EMBL" id="QEG02637.1"/>
    </source>
</evidence>
<comment type="similarity">
    <text evidence="1">Belongs to the sulfatase family.</text>
</comment>
<dbReference type="KEGG" id="smam:Mal15_67580"/>
<dbReference type="PANTHER" id="PTHR42693">
    <property type="entry name" value="ARYLSULFATASE FAMILY MEMBER"/>
    <property type="match status" value="1"/>
</dbReference>
<proteinExistence type="inferred from homology"/>
<keyword evidence="8" id="KW-1185">Reference proteome</keyword>
<dbReference type="GO" id="GO:0004065">
    <property type="term" value="F:arylsulfatase activity"/>
    <property type="evidence" value="ECO:0007669"/>
    <property type="project" value="UniProtKB-EC"/>
</dbReference>
<dbReference type="InterPro" id="IPR010496">
    <property type="entry name" value="AL/BT2_dom"/>
</dbReference>
<dbReference type="Pfam" id="PF06439">
    <property type="entry name" value="3keto-disac_hyd"/>
    <property type="match status" value="1"/>
</dbReference>
<dbReference type="AlphaFoldDB" id="A0A5B9MRE4"/>
<accession>A0A5B9MRE4</accession>
<dbReference type="RefSeq" id="WP_147871547.1">
    <property type="nucleotide sequence ID" value="NZ_CP036264.1"/>
</dbReference>
<dbReference type="Gene3D" id="3.40.720.10">
    <property type="entry name" value="Alkaline Phosphatase, subunit A"/>
    <property type="match status" value="1"/>
</dbReference>
<dbReference type="InterPro" id="IPR000917">
    <property type="entry name" value="Sulfatase_N"/>
</dbReference>
<feature type="chain" id="PRO_5022823781" evidence="4">
    <location>
        <begin position="24"/>
        <end position="763"/>
    </location>
</feature>
<evidence type="ECO:0000256" key="3">
    <source>
        <dbReference type="SAM" id="MobiDB-lite"/>
    </source>
</evidence>
<dbReference type="EC" id="3.1.6.1" evidence="7"/>
<protein>
    <submittedName>
        <fullName evidence="7">Arylsulfatase</fullName>
        <ecNumber evidence="7">3.1.6.1</ecNumber>
    </submittedName>
</protein>
<feature type="domain" description="Sulfatase N-terminal" evidence="5">
    <location>
        <begin position="27"/>
        <end position="419"/>
    </location>
</feature>
<reference evidence="7 8" key="1">
    <citation type="submission" date="2019-02" db="EMBL/GenBank/DDBJ databases">
        <title>Planctomycetal bacteria perform biofilm scaping via a novel small molecule.</title>
        <authorList>
            <person name="Jeske O."/>
            <person name="Boedeker C."/>
            <person name="Wiegand S."/>
            <person name="Breitling P."/>
            <person name="Kallscheuer N."/>
            <person name="Jogler M."/>
            <person name="Rohde M."/>
            <person name="Petersen J."/>
            <person name="Medema M.H."/>
            <person name="Surup F."/>
            <person name="Jogler C."/>
        </authorList>
    </citation>
    <scope>NUCLEOTIDE SEQUENCE [LARGE SCALE GENOMIC DNA]</scope>
    <source>
        <strain evidence="7 8">Mal15</strain>
    </source>
</reference>
<feature type="region of interest" description="Disordered" evidence="3">
    <location>
        <begin position="515"/>
        <end position="547"/>
    </location>
</feature>
<evidence type="ECO:0000256" key="2">
    <source>
        <dbReference type="ARBA" id="ARBA00022801"/>
    </source>
</evidence>
<sequence length="763" mass="85293" precursor="true">MYCNQTLLTAFLVSTLCAASAVAAERPNIVLVFADDISARELPIYGSSVWSPPLRGDTSDPQYRASTPVLDRLAGEGCWIKTAWASVVCSPSRAMMMTGRYAHLHKWWGNKSKGKYVDESGKQVTWPLYLSSPHQIGHIAQQAGYGTYWAGKTQMAGDLDRFGFDQGCFTPGNLSDTDNPFTDFKLFYDKSSGEKVLRNADTGKAVDTYQQHGWYWFPHVRLMNHGDQDFQWWPNTAESKATFGPGTYGPDVELDFIFDFMEKQVAKEQPFFVYHTPHLGHDAFDWLAPDSESSWPGTPVVRWDGQKYTRTEPDVTGDEGDYETHGTVTEPGIHNHVNYLDYQAWLYQNKLDELGIADNTIFIFCADNGTGGYGKNSTDRQKGVHVPLIISAPGLTKRGEQDVLVNLSDFLPTIAELAGSEVPSGYEINGESLVPFLFGDKTSHREWLYGYKDNEQIIRGTKVMRDGRGKWWDVENTPEDLISFPQITDWDAVSADHRAEREKLLAILPHFEQKAHGKNAPGANVASEPPARTQTDKGRSLAARGSEPPTWKVAFDDDYEGRVTIGPQYTSARGHESSWSVSEGVLIGKQTKDDHGAVIRTELDFDDVDIQFDFRFAGGKSINLVIDDANEKSVHAGHICRASVFPKYLMIGDDKIGAMNLDVRKQRADKDLPEAQAAALQELLDRTRIKAPIEINPNQWHRLRVRIRGDVMKAFLNDELVISLKSPGIAHPTKTKFGFTVNGQSIDFDNLVVRTLEGTDAHE</sequence>
<evidence type="ECO:0000256" key="1">
    <source>
        <dbReference type="ARBA" id="ARBA00008779"/>
    </source>
</evidence>
<gene>
    <name evidence="7" type="ORF">Mal15_67580</name>
</gene>
<evidence type="ECO:0000313" key="8">
    <source>
        <dbReference type="Proteomes" id="UP000321353"/>
    </source>
</evidence>
<dbReference type="EMBL" id="CP036264">
    <property type="protein sequence ID" value="QEG02637.1"/>
    <property type="molecule type" value="Genomic_DNA"/>
</dbReference>
<keyword evidence="2 7" id="KW-0378">Hydrolase</keyword>
<organism evidence="7 8">
    <name type="scientific">Stieleria maiorica</name>
    <dbReference type="NCBI Taxonomy" id="2795974"/>
    <lineage>
        <taxon>Bacteria</taxon>
        <taxon>Pseudomonadati</taxon>
        <taxon>Planctomycetota</taxon>
        <taxon>Planctomycetia</taxon>
        <taxon>Pirellulales</taxon>
        <taxon>Pirellulaceae</taxon>
        <taxon>Stieleria</taxon>
    </lineage>
</organism>
<evidence type="ECO:0000259" key="5">
    <source>
        <dbReference type="Pfam" id="PF00884"/>
    </source>
</evidence>
<dbReference type="Gene3D" id="2.60.120.560">
    <property type="entry name" value="Exo-inulinase, domain 1"/>
    <property type="match status" value="1"/>
</dbReference>
<evidence type="ECO:0000259" key="6">
    <source>
        <dbReference type="Pfam" id="PF06439"/>
    </source>
</evidence>
<name>A0A5B9MRE4_9BACT</name>